<dbReference type="STRING" id="113653.GAH_01442"/>
<dbReference type="InterPro" id="IPR052033">
    <property type="entry name" value="Glutaryl-CoA_DH_mitochondrial"/>
</dbReference>
<dbReference type="PATRIC" id="fig|113653.22.peg.1424"/>
<keyword evidence="12" id="KW-1185">Reference proteome</keyword>
<evidence type="ECO:0000256" key="1">
    <source>
        <dbReference type="ARBA" id="ARBA00001974"/>
    </source>
</evidence>
<dbReference type="SUPFAM" id="SSF56645">
    <property type="entry name" value="Acyl-CoA dehydrogenase NM domain-like"/>
    <property type="match status" value="1"/>
</dbReference>
<feature type="domain" description="Acyl-CoA dehydrogenase/oxidase C-terminal" evidence="8">
    <location>
        <begin position="238"/>
        <end position="384"/>
    </location>
</feature>
<feature type="domain" description="Acyl-CoA oxidase/dehydrogenase middle" evidence="9">
    <location>
        <begin position="133"/>
        <end position="225"/>
    </location>
</feature>
<dbReference type="HOGENOM" id="CLU_018204_8_0_2"/>
<evidence type="ECO:0000256" key="5">
    <source>
        <dbReference type="ARBA" id="ARBA00022946"/>
    </source>
</evidence>
<dbReference type="Pfam" id="PF00441">
    <property type="entry name" value="Acyl-CoA_dh_1"/>
    <property type="match status" value="1"/>
</dbReference>
<dbReference type="FunFam" id="1.10.540.10:FF:000026">
    <property type="entry name" value="Acyl-CoA dehydrogenase medium chain"/>
    <property type="match status" value="1"/>
</dbReference>
<evidence type="ECO:0000256" key="7">
    <source>
        <dbReference type="RuleBase" id="RU362125"/>
    </source>
</evidence>
<evidence type="ECO:0000259" key="9">
    <source>
        <dbReference type="Pfam" id="PF02770"/>
    </source>
</evidence>
<dbReference type="SUPFAM" id="SSF47203">
    <property type="entry name" value="Acyl-CoA dehydrogenase C-terminal domain-like"/>
    <property type="match status" value="1"/>
</dbReference>
<dbReference type="InterPro" id="IPR009100">
    <property type="entry name" value="AcylCoA_DH/oxidase_NM_dom_sf"/>
</dbReference>
<protein>
    <submittedName>
        <fullName evidence="11">Acyl-CoA dehydrogenase</fullName>
        <ecNumber evidence="11">1.3.8.6</ecNumber>
    </submittedName>
</protein>
<name>A0A0F7DBK8_9EURY</name>
<dbReference type="GO" id="GO:0000062">
    <property type="term" value="F:fatty-acyl-CoA binding"/>
    <property type="evidence" value="ECO:0007669"/>
    <property type="project" value="TreeGrafter"/>
</dbReference>
<keyword evidence="4 7" id="KW-0274">FAD</keyword>
<proteinExistence type="inferred from homology"/>
<evidence type="ECO:0000256" key="4">
    <source>
        <dbReference type="ARBA" id="ARBA00022827"/>
    </source>
</evidence>
<dbReference type="GO" id="GO:0033539">
    <property type="term" value="P:fatty acid beta-oxidation using acyl-CoA dehydrogenase"/>
    <property type="evidence" value="ECO:0007669"/>
    <property type="project" value="TreeGrafter"/>
</dbReference>
<dbReference type="KEGG" id="gah:GAH_01442"/>
<keyword evidence="5" id="KW-0809">Transit peptide</keyword>
<evidence type="ECO:0000259" key="10">
    <source>
        <dbReference type="Pfam" id="PF02771"/>
    </source>
</evidence>
<dbReference type="OrthoDB" id="275197at2157"/>
<dbReference type="Gene3D" id="2.40.110.10">
    <property type="entry name" value="Butyryl-CoA Dehydrogenase, subunit A, domain 2"/>
    <property type="match status" value="1"/>
</dbReference>
<comment type="similarity">
    <text evidence="2 7">Belongs to the acyl-CoA dehydrogenase family.</text>
</comment>
<comment type="cofactor">
    <cofactor evidence="1 7">
        <name>FAD</name>
        <dbReference type="ChEBI" id="CHEBI:57692"/>
    </cofactor>
</comment>
<dbReference type="InterPro" id="IPR006091">
    <property type="entry name" value="Acyl-CoA_Oxase/DH_mid-dom"/>
</dbReference>
<dbReference type="InterPro" id="IPR046373">
    <property type="entry name" value="Acyl-CoA_Oxase/DH_mid-dom_sf"/>
</dbReference>
<dbReference type="Pfam" id="PF02770">
    <property type="entry name" value="Acyl-CoA_dh_M"/>
    <property type="match status" value="1"/>
</dbReference>
<dbReference type="InParanoid" id="A0A0F7DBK8"/>
<dbReference type="InterPro" id="IPR009075">
    <property type="entry name" value="AcylCo_DH/oxidase_C"/>
</dbReference>
<sequence length="396" mass="44408">MFRGVDFYGIDELLTDEERLVRNSVREFLEKEVEPLVVDAWHEEKPLNFRELGKKFGEMGMLGAFIPEEYGCPGMNYTTFGLICQEVERVDSALRSFVAVTSGLVMYPIWRYGSEEQKKEYLPKLASGEIIGCFGLTEPNHGSDPGSMEMTCRKDGDEWVLNGTKTWITEGDIADIAVVWARDVDDGKVKGFIVEKGTKGFTQQAITKKGSMRAGGVGELGFVNCRVPEEQRLPEALGLRAPLSCLDQARYGISWGAIGIAMDCYETALNYVKEREQFGAPLASYQLVQEKLVYMLIEITKAQLVSWRLGRLMDEGKATPEQISLAKKNNVKVAREIARMARELLGANGISLDYSPIRHMANIESVYTYEGTDDIHTLILGRAITGIQAFRRELKR</sequence>
<evidence type="ECO:0000313" key="12">
    <source>
        <dbReference type="Proteomes" id="UP000034723"/>
    </source>
</evidence>
<dbReference type="PANTHER" id="PTHR42807:SF1">
    <property type="entry name" value="GLUTARYL-COA DEHYDROGENASE, MITOCHONDRIAL"/>
    <property type="match status" value="1"/>
</dbReference>
<feature type="domain" description="Acyl-CoA dehydrogenase/oxidase N-terminal" evidence="10">
    <location>
        <begin position="15"/>
        <end position="129"/>
    </location>
</feature>
<dbReference type="Gene3D" id="1.10.540.10">
    <property type="entry name" value="Acyl-CoA dehydrogenase/oxidase, N-terminal domain"/>
    <property type="match status" value="1"/>
</dbReference>
<dbReference type="EMBL" id="CP011267">
    <property type="protein sequence ID" value="AKG91266.1"/>
    <property type="molecule type" value="Genomic_DNA"/>
</dbReference>
<dbReference type="GeneID" id="24804012"/>
<organism evidence="11 12">
    <name type="scientific">Geoglobus ahangari</name>
    <dbReference type="NCBI Taxonomy" id="113653"/>
    <lineage>
        <taxon>Archaea</taxon>
        <taxon>Methanobacteriati</taxon>
        <taxon>Methanobacteriota</taxon>
        <taxon>Archaeoglobi</taxon>
        <taxon>Archaeoglobales</taxon>
        <taxon>Archaeoglobaceae</taxon>
        <taxon>Geoglobus</taxon>
    </lineage>
</organism>
<dbReference type="GO" id="GO:0046949">
    <property type="term" value="P:fatty-acyl-CoA biosynthetic process"/>
    <property type="evidence" value="ECO:0007669"/>
    <property type="project" value="TreeGrafter"/>
</dbReference>
<dbReference type="CDD" id="cd01151">
    <property type="entry name" value="GCD"/>
    <property type="match status" value="1"/>
</dbReference>
<reference evidence="11 12" key="1">
    <citation type="submission" date="2015-04" db="EMBL/GenBank/DDBJ databases">
        <title>The complete genome sequence of the hyperthermophilic, obligate iron-reducing archaeon Geoglobus ahangari strain 234T.</title>
        <authorList>
            <person name="Manzella M.P."/>
            <person name="Holmes D.E."/>
            <person name="Rocheleau J.M."/>
            <person name="Chung A."/>
            <person name="Reguera G."/>
            <person name="Kashefi K."/>
        </authorList>
    </citation>
    <scope>NUCLEOTIDE SEQUENCE [LARGE SCALE GENOMIC DNA]</scope>
    <source>
        <strain evidence="11 12">234</strain>
    </source>
</reference>
<dbReference type="GO" id="GO:0004361">
    <property type="term" value="F:glutaryl-CoA dehydrogenase activity"/>
    <property type="evidence" value="ECO:0007669"/>
    <property type="project" value="UniProtKB-EC"/>
</dbReference>
<gene>
    <name evidence="11" type="ORF">GAH_01442</name>
</gene>
<dbReference type="InterPro" id="IPR036250">
    <property type="entry name" value="AcylCo_DH-like_C"/>
</dbReference>
<dbReference type="AlphaFoldDB" id="A0A0F7DBK8"/>
<keyword evidence="3 7" id="KW-0285">Flavoprotein</keyword>
<dbReference type="InterPro" id="IPR013786">
    <property type="entry name" value="AcylCoA_DH/ox_N"/>
</dbReference>
<dbReference type="RefSeq" id="WP_048096820.1">
    <property type="nucleotide sequence ID" value="NZ_CP011267.1"/>
</dbReference>
<dbReference type="Proteomes" id="UP000034723">
    <property type="component" value="Chromosome"/>
</dbReference>
<accession>A0A0F7DBK8</accession>
<dbReference type="Pfam" id="PF02771">
    <property type="entry name" value="Acyl-CoA_dh_N"/>
    <property type="match status" value="1"/>
</dbReference>
<dbReference type="Gene3D" id="1.20.140.10">
    <property type="entry name" value="Butyryl-CoA Dehydrogenase, subunit A, domain 3"/>
    <property type="match status" value="1"/>
</dbReference>
<dbReference type="EC" id="1.3.8.6" evidence="11"/>
<evidence type="ECO:0000256" key="2">
    <source>
        <dbReference type="ARBA" id="ARBA00009347"/>
    </source>
</evidence>
<evidence type="ECO:0000259" key="8">
    <source>
        <dbReference type="Pfam" id="PF00441"/>
    </source>
</evidence>
<evidence type="ECO:0000256" key="3">
    <source>
        <dbReference type="ARBA" id="ARBA00022630"/>
    </source>
</evidence>
<dbReference type="PANTHER" id="PTHR42807">
    <property type="entry name" value="GLUTARYL-COA DEHYDROGENASE, MITOCHONDRIAL"/>
    <property type="match status" value="1"/>
</dbReference>
<dbReference type="InterPro" id="IPR037069">
    <property type="entry name" value="AcylCoA_DH/ox_N_sf"/>
</dbReference>
<dbReference type="GO" id="GO:0050660">
    <property type="term" value="F:flavin adenine dinucleotide binding"/>
    <property type="evidence" value="ECO:0007669"/>
    <property type="project" value="InterPro"/>
</dbReference>
<evidence type="ECO:0000256" key="6">
    <source>
        <dbReference type="ARBA" id="ARBA00023002"/>
    </source>
</evidence>
<evidence type="ECO:0000313" key="11">
    <source>
        <dbReference type="EMBL" id="AKG91266.1"/>
    </source>
</evidence>
<keyword evidence="6 7" id="KW-0560">Oxidoreductase</keyword>